<evidence type="ECO:0000313" key="2">
    <source>
        <dbReference type="RefSeq" id="XP_018825323.1"/>
    </source>
</evidence>
<dbReference type="PANTHER" id="PTHR33710:SF13">
    <property type="entry name" value="ENDONUCLEASE_EXONUCLEASE_PHOSPHATASE FAMILY PROTEIN"/>
    <property type="match status" value="1"/>
</dbReference>
<dbReference type="OrthoDB" id="1720282at2759"/>
<organism evidence="1 2">
    <name type="scientific">Juglans regia</name>
    <name type="common">English walnut</name>
    <dbReference type="NCBI Taxonomy" id="51240"/>
    <lineage>
        <taxon>Eukaryota</taxon>
        <taxon>Viridiplantae</taxon>
        <taxon>Streptophyta</taxon>
        <taxon>Embryophyta</taxon>
        <taxon>Tracheophyta</taxon>
        <taxon>Spermatophyta</taxon>
        <taxon>Magnoliopsida</taxon>
        <taxon>eudicotyledons</taxon>
        <taxon>Gunneridae</taxon>
        <taxon>Pentapetalae</taxon>
        <taxon>rosids</taxon>
        <taxon>fabids</taxon>
        <taxon>Fagales</taxon>
        <taxon>Juglandaceae</taxon>
        <taxon>Juglans</taxon>
    </lineage>
</organism>
<dbReference type="SUPFAM" id="SSF56219">
    <property type="entry name" value="DNase I-like"/>
    <property type="match status" value="1"/>
</dbReference>
<dbReference type="Gramene" id="Jr06_09710_p1">
    <property type="protein sequence ID" value="cds.Jr06_09710_p1"/>
    <property type="gene ID" value="Jr06_09710"/>
</dbReference>
<evidence type="ECO:0000313" key="1">
    <source>
        <dbReference type="Proteomes" id="UP000235220"/>
    </source>
</evidence>
<dbReference type="Proteomes" id="UP000235220">
    <property type="component" value="Chromosome 6"/>
</dbReference>
<reference evidence="2" key="1">
    <citation type="submission" date="2025-08" db="UniProtKB">
        <authorList>
            <consortium name="RefSeq"/>
        </authorList>
    </citation>
    <scope>IDENTIFICATION</scope>
    <source>
        <tissue evidence="2">Leaves</tissue>
    </source>
</reference>
<keyword evidence="1" id="KW-1185">Reference proteome</keyword>
<dbReference type="Gene3D" id="3.60.10.10">
    <property type="entry name" value="Endonuclease/exonuclease/phosphatase"/>
    <property type="match status" value="1"/>
</dbReference>
<sequence length="304" mass="35179">MIVSVVYAKCMYLDRRSLWSDLVSFGSLALPWLLLGDFNIIRHDGERRGGNPRLPCAMEDFSNFIDAGGLLEVPFTRNKLSWCNGQGGLARSWARLDRALCNSRYLDLFPLVSLTYLARRSSDHSPLLVGLKDRLMRYGPSVFKFQQMWTSHDDFWRIVSLVWQEGSYGSGLSSLAIKLKRLKIALRCWNKDVFGWTGAHIKRLEERVEEGETQLQEHYSVDVETDVLATKLELSSWLKREETRIAQKVKKTWIEHGEVNSTFFAALQVRNHFNIQNMKLNDGRFLSSPEAIHEEAVHYFEEFL</sequence>
<dbReference type="KEGG" id="jre:108994529"/>
<dbReference type="InterPro" id="IPR036691">
    <property type="entry name" value="Endo/exonu/phosph_ase_sf"/>
</dbReference>
<proteinExistence type="predicted"/>
<dbReference type="PANTHER" id="PTHR33710">
    <property type="entry name" value="BNAC02G09200D PROTEIN"/>
    <property type="match status" value="1"/>
</dbReference>
<name>A0A2I4F100_JUGRE</name>
<dbReference type="GeneID" id="108994529"/>
<accession>A0A2I4F100</accession>
<dbReference type="RefSeq" id="XP_018825323.1">
    <property type="nucleotide sequence ID" value="XM_018969778.1"/>
</dbReference>
<dbReference type="AlphaFoldDB" id="A0A2I4F100"/>
<protein>
    <submittedName>
        <fullName evidence="2">Uncharacterized protein LOC108994529</fullName>
    </submittedName>
</protein>
<gene>
    <name evidence="2" type="primary">LOC108994529</name>
</gene>